<protein>
    <submittedName>
        <fullName evidence="5">ABC transporter substrate-binding protein</fullName>
    </submittedName>
</protein>
<accession>A0A0X1KSH3</accession>
<evidence type="ECO:0000256" key="3">
    <source>
        <dbReference type="ARBA" id="ARBA00022729"/>
    </source>
</evidence>
<dbReference type="SUPFAM" id="SSF53850">
    <property type="entry name" value="Periplasmic binding protein-like II"/>
    <property type="match status" value="1"/>
</dbReference>
<dbReference type="PROSITE" id="PS01040">
    <property type="entry name" value="SBP_BACTERIAL_5"/>
    <property type="match status" value="1"/>
</dbReference>
<sequence length="499" mass="56792">MRKLLVAFLVTLLTLAIFAQKLGGRLIIAMETEPVGLDPHLVTAFASHRVLENVYDGLLRYGENLQLIPNIAEEFQVVDPYTIVFKIREDVKFHDGTPLTVEDVLFSFERILNPDTKSPAAAFYQDVESIKAIGDNKIEFKLKKPMASALLPNFAGVNSSIVSKKFVESGKNLQLETNGTGPFYLAEYVQGNYIVLKKSPHYFVKDQPYLDEIKIVFMPEEVSRVSALRNGDVDIAKINEPLNVRQFPEGRFKIYRSPVLSYYLIGINTTRKPFDDPRVRNALNYAINREAIIKTVAFGEGVVTGPLSPMVQPWALLPKDFDEYTYNPAKAKQLLAQAGYPNGFEFEIVTSQRYNFDKVAQVIQAQLAEVGVRAKINLVEWGIFIKRWRESDFDAFISMNSGSIEPDIQFYRTFHSKGSTNVFRYSNPRVDELLELGRSTVDTTKRKEIYDELQRLLVKESPIIFLYSANQIFVSNASVEGFKLLPNESLIFLRETYKK</sequence>
<dbReference type="CDD" id="cd08516">
    <property type="entry name" value="PBP2_NikA_DppA_OppA_like_11"/>
    <property type="match status" value="1"/>
</dbReference>
<dbReference type="Pfam" id="PF00496">
    <property type="entry name" value="SBP_bac_5"/>
    <property type="match status" value="1"/>
</dbReference>
<dbReference type="Gene3D" id="3.10.105.10">
    <property type="entry name" value="Dipeptide-binding Protein, Domain 3"/>
    <property type="match status" value="1"/>
</dbReference>
<dbReference type="Gene3D" id="3.90.76.10">
    <property type="entry name" value="Dipeptide-binding Protein, Domain 1"/>
    <property type="match status" value="1"/>
</dbReference>
<proteinExistence type="inferred from homology"/>
<dbReference type="PATRIC" id="fig|1123384.7.peg.1783"/>
<evidence type="ECO:0000313" key="5">
    <source>
        <dbReference type="EMBL" id="AJC74269.1"/>
    </source>
</evidence>
<dbReference type="GO" id="GO:0043190">
    <property type="term" value="C:ATP-binding cassette (ABC) transporter complex"/>
    <property type="evidence" value="ECO:0007669"/>
    <property type="project" value="InterPro"/>
</dbReference>
<gene>
    <name evidence="5" type="ORF">AJ81_08885</name>
</gene>
<dbReference type="Gene3D" id="3.40.190.10">
    <property type="entry name" value="Periplasmic binding protein-like II"/>
    <property type="match status" value="1"/>
</dbReference>
<dbReference type="OrthoDB" id="39920at2"/>
<dbReference type="PaxDb" id="1123384-AJ81_08885"/>
<dbReference type="InterPro" id="IPR023765">
    <property type="entry name" value="SBP_5_CS"/>
</dbReference>
<name>A0A0X1KSH3_9THEM</name>
<dbReference type="GO" id="GO:1904680">
    <property type="term" value="F:peptide transmembrane transporter activity"/>
    <property type="evidence" value="ECO:0007669"/>
    <property type="project" value="TreeGrafter"/>
</dbReference>
<dbReference type="GO" id="GO:0042597">
    <property type="term" value="C:periplasmic space"/>
    <property type="evidence" value="ECO:0007669"/>
    <property type="project" value="UniProtKB-ARBA"/>
</dbReference>
<keyword evidence="6" id="KW-1185">Reference proteome</keyword>
<dbReference type="PIRSF" id="PIRSF002741">
    <property type="entry name" value="MppA"/>
    <property type="match status" value="1"/>
</dbReference>
<dbReference type="InterPro" id="IPR039424">
    <property type="entry name" value="SBP_5"/>
</dbReference>
<dbReference type="AlphaFoldDB" id="A0A0X1KSH3"/>
<organism evidence="5 6">
    <name type="scientific">Pseudothermotoga hypogea DSM 11164 = NBRC 106472</name>
    <dbReference type="NCBI Taxonomy" id="1123384"/>
    <lineage>
        <taxon>Bacteria</taxon>
        <taxon>Thermotogati</taxon>
        <taxon>Thermotogota</taxon>
        <taxon>Thermotogae</taxon>
        <taxon>Thermotogales</taxon>
        <taxon>Thermotogaceae</taxon>
        <taxon>Pseudothermotoga</taxon>
    </lineage>
</organism>
<evidence type="ECO:0000313" key="6">
    <source>
        <dbReference type="Proteomes" id="UP000077469"/>
    </source>
</evidence>
<evidence type="ECO:0000259" key="4">
    <source>
        <dbReference type="Pfam" id="PF00496"/>
    </source>
</evidence>
<dbReference type="InterPro" id="IPR030678">
    <property type="entry name" value="Peptide/Ni-bd"/>
</dbReference>
<dbReference type="Proteomes" id="UP000077469">
    <property type="component" value="Chromosome"/>
</dbReference>
<evidence type="ECO:0000256" key="2">
    <source>
        <dbReference type="ARBA" id="ARBA00022448"/>
    </source>
</evidence>
<dbReference type="InterPro" id="IPR000914">
    <property type="entry name" value="SBP_5_dom"/>
</dbReference>
<reference evidence="5 6" key="1">
    <citation type="submission" date="2014-01" db="EMBL/GenBank/DDBJ databases">
        <title>Genome sequencing of Thermotog hypogea.</title>
        <authorList>
            <person name="Zhang X."/>
            <person name="Alvare G."/>
            <person name="Fristensky B."/>
            <person name="Chen L."/>
            <person name="Suen T."/>
            <person name="Chen Q."/>
            <person name="Ma K."/>
        </authorList>
    </citation>
    <scope>NUCLEOTIDE SEQUENCE [LARGE SCALE GENOMIC DNA]</scope>
    <source>
        <strain evidence="5 6">DSM 11164</strain>
    </source>
</reference>
<dbReference type="KEGG" id="phy:AJ81_08885"/>
<dbReference type="EMBL" id="CP007141">
    <property type="protein sequence ID" value="AJC74269.1"/>
    <property type="molecule type" value="Genomic_DNA"/>
</dbReference>
<dbReference type="RefSeq" id="WP_031502283.1">
    <property type="nucleotide sequence ID" value="NC_022795.1"/>
</dbReference>
<dbReference type="PANTHER" id="PTHR30290">
    <property type="entry name" value="PERIPLASMIC BINDING COMPONENT OF ABC TRANSPORTER"/>
    <property type="match status" value="1"/>
</dbReference>
<keyword evidence="3" id="KW-0732">Signal</keyword>
<keyword evidence="2" id="KW-0813">Transport</keyword>
<comment type="similarity">
    <text evidence="1">Belongs to the bacterial solute-binding protein 5 family.</text>
</comment>
<dbReference type="GO" id="GO:0015833">
    <property type="term" value="P:peptide transport"/>
    <property type="evidence" value="ECO:0007669"/>
    <property type="project" value="TreeGrafter"/>
</dbReference>
<dbReference type="PANTHER" id="PTHR30290:SF9">
    <property type="entry name" value="OLIGOPEPTIDE-BINDING PROTEIN APPA"/>
    <property type="match status" value="1"/>
</dbReference>
<dbReference type="STRING" id="1123384.AJ81_08885"/>
<feature type="domain" description="Solute-binding protein family 5" evidence="4">
    <location>
        <begin position="67"/>
        <end position="418"/>
    </location>
</feature>
<evidence type="ECO:0000256" key="1">
    <source>
        <dbReference type="ARBA" id="ARBA00005695"/>
    </source>
</evidence>